<evidence type="ECO:0000259" key="2">
    <source>
        <dbReference type="Pfam" id="PF02867"/>
    </source>
</evidence>
<dbReference type="SUPFAM" id="SSF51998">
    <property type="entry name" value="PFL-like glycyl radical enzymes"/>
    <property type="match status" value="1"/>
</dbReference>
<dbReference type="InterPro" id="IPR039718">
    <property type="entry name" value="Rrm1"/>
</dbReference>
<dbReference type="PANTHER" id="PTHR11573:SF6">
    <property type="entry name" value="RIBONUCLEOSIDE-DIPHOSPHATE REDUCTASE LARGE SUBUNIT"/>
    <property type="match status" value="1"/>
</dbReference>
<dbReference type="GO" id="GO:0004748">
    <property type="term" value="F:ribonucleoside-diphosphate reductase activity, thioredoxin disulfide as acceptor"/>
    <property type="evidence" value="ECO:0007669"/>
    <property type="project" value="TreeGrafter"/>
</dbReference>
<protein>
    <submittedName>
        <fullName evidence="3">Ribonucleotide-diphosphate reductase subunit alpha</fullName>
    </submittedName>
</protein>
<dbReference type="PRINTS" id="PR01183">
    <property type="entry name" value="RIBORDTASEM1"/>
</dbReference>
<evidence type="ECO:0000313" key="4">
    <source>
        <dbReference type="Proteomes" id="UP000449846"/>
    </source>
</evidence>
<dbReference type="GO" id="GO:0009263">
    <property type="term" value="P:deoxyribonucleotide biosynthetic process"/>
    <property type="evidence" value="ECO:0007669"/>
    <property type="project" value="TreeGrafter"/>
</dbReference>
<dbReference type="AlphaFoldDB" id="A0A844HSD1"/>
<proteinExistence type="inferred from homology"/>
<gene>
    <name evidence="3" type="ORF">GL300_18050</name>
</gene>
<dbReference type="GO" id="GO:0005971">
    <property type="term" value="C:ribonucleoside-diphosphate reductase complex"/>
    <property type="evidence" value="ECO:0007669"/>
    <property type="project" value="TreeGrafter"/>
</dbReference>
<dbReference type="InterPro" id="IPR000788">
    <property type="entry name" value="RNR_lg_C"/>
</dbReference>
<keyword evidence="4" id="KW-1185">Reference proteome</keyword>
<evidence type="ECO:0000313" key="3">
    <source>
        <dbReference type="EMBL" id="MTH61115.1"/>
    </source>
</evidence>
<accession>A0A844HSD1</accession>
<comment type="caution">
    <text evidence="3">The sequence shown here is derived from an EMBL/GenBank/DDBJ whole genome shotgun (WGS) entry which is preliminary data.</text>
</comment>
<reference evidence="3 4" key="1">
    <citation type="submission" date="2019-11" db="EMBL/GenBank/DDBJ databases">
        <authorList>
            <person name="Dong K."/>
        </authorList>
    </citation>
    <scope>NUCLEOTIDE SEQUENCE [LARGE SCALE GENOMIC DNA]</scope>
    <source>
        <strain evidence="3 4">NBRC 112902</strain>
    </source>
</reference>
<dbReference type="PANTHER" id="PTHR11573">
    <property type="entry name" value="RIBONUCLEOSIDE-DIPHOSPHATE REDUCTASE LARGE CHAIN"/>
    <property type="match status" value="1"/>
</dbReference>
<comment type="similarity">
    <text evidence="1">Belongs to the ribonucleoside diphosphate reductase large chain family.</text>
</comment>
<feature type="domain" description="Ribonucleotide reductase large subunit C-terminal" evidence="2">
    <location>
        <begin position="121"/>
        <end position="244"/>
    </location>
</feature>
<feature type="domain" description="Ribonucleotide reductase large subunit C-terminal" evidence="2">
    <location>
        <begin position="251"/>
        <end position="427"/>
    </location>
</feature>
<evidence type="ECO:0000256" key="1">
    <source>
        <dbReference type="ARBA" id="ARBA00010406"/>
    </source>
</evidence>
<dbReference type="Gene3D" id="3.20.70.20">
    <property type="match status" value="1"/>
</dbReference>
<dbReference type="OrthoDB" id="9762933at2"/>
<dbReference type="Pfam" id="PF02867">
    <property type="entry name" value="Ribonuc_red_lgC"/>
    <property type="match status" value="2"/>
</dbReference>
<sequence>MTIRRATRRATPITTTISEQGKQMFDTTPEVTSLPSLASREDYDYLNEESLKILAGGYIEEVPRAERKPAAIKRVNFLIDQAESILGIKLPTMRKGVRRGWISPSSPVWSNFGTERGLPISCNGSRIGDTVDSIAYKVAEISMMTKEGAGTSAYMGDLRPAGTPISGGGDSHGPVHFARLIQEAVTVISQGSTRRGNAAIYLPIDHPDIHEWLEMRSITPKHLIQHLSFAVTITDEWMNAMLSEAKGGAKRKLLVKIINKRKATGFPYILFTDNANNARPDRLKELGLEIVASNLCTEIMLPSAEDESFVCNLSSLNLLHFHEWKDTPLVRELVYFLDAVMSEYIEKCKMPGRRLLADALRFAERWRALGIGTLGYHSYLQQNMLPFDSDEARAFNIEAHRHIYEESRAASRQMALEYGEPEGMKGTGYRHLTLQAIAPTRSSSLILGQVSKGIEPWDSSIYEDDNAKTSFVIRNAAFGKLLDLKGMNTEEVWLDVLKHGGSCQHLDWLTDREKAVFRTWLEIGNDEPIRQNNDRTPFVDQGISFNMKAAPEATTKNHVDWLVALWRGGSKSAYYLEGLNKAQKLIQAEAACSSCEA</sequence>
<name>A0A844HSD1_9RHOB</name>
<organism evidence="3 4">
    <name type="scientific">Paracoccus litorisediminis</name>
    <dbReference type="NCBI Taxonomy" id="2006130"/>
    <lineage>
        <taxon>Bacteria</taxon>
        <taxon>Pseudomonadati</taxon>
        <taxon>Pseudomonadota</taxon>
        <taxon>Alphaproteobacteria</taxon>
        <taxon>Rhodobacterales</taxon>
        <taxon>Paracoccaceae</taxon>
        <taxon>Paracoccus</taxon>
    </lineage>
</organism>
<dbReference type="EMBL" id="WMIG01000013">
    <property type="protein sequence ID" value="MTH61115.1"/>
    <property type="molecule type" value="Genomic_DNA"/>
</dbReference>
<dbReference type="Proteomes" id="UP000449846">
    <property type="component" value="Unassembled WGS sequence"/>
</dbReference>
<dbReference type="GO" id="GO:0005524">
    <property type="term" value="F:ATP binding"/>
    <property type="evidence" value="ECO:0007669"/>
    <property type="project" value="TreeGrafter"/>
</dbReference>